<reference evidence="2 3" key="1">
    <citation type="submission" date="2023-09" db="EMBL/GenBank/DDBJ databases">
        <authorList>
            <person name="Qi X."/>
        </authorList>
    </citation>
    <scope>NUCLEOTIDE SEQUENCE [LARGE SCALE GENOMIC DNA]</scope>
    <source>
        <strain evidence="2 3">S1-1</strain>
    </source>
</reference>
<feature type="chain" id="PRO_5047510498" evidence="1">
    <location>
        <begin position="19"/>
        <end position="274"/>
    </location>
</feature>
<proteinExistence type="predicted"/>
<evidence type="ECO:0000313" key="3">
    <source>
        <dbReference type="Proteomes" id="UP001301442"/>
    </source>
</evidence>
<evidence type="ECO:0000256" key="1">
    <source>
        <dbReference type="SAM" id="SignalP"/>
    </source>
</evidence>
<accession>A0ABZ0GPL5</accession>
<evidence type="ECO:0000313" key="2">
    <source>
        <dbReference type="EMBL" id="WOH37751.1"/>
    </source>
</evidence>
<gene>
    <name evidence="2" type="ORF">RI844_00475</name>
</gene>
<sequence length="274" mass="31875">MRWIAITLAAMTVYSVHATPLVKLETENKVSFYKINSNGLSPNKTLSTSNYSYQKREHIKVDESLHNTLITSYLKNFLNCDNSDSKQLNRWIEQRRDSYKPELYLTELPNDYLVLSNTYKQNVSLIKNSEVLSQCVVSNKNFFYSDNKKYLAIVSQKIEEVEFLETPKVIHSNIDSEEEYTTILYELGDIPNPVFEIKSEERVKDIYISNSGEVYILFEELHLQWFKLLHLISGHPSYKSDIRFVKYNNKGQIVIDKSLGTGLKNPYVSFVTSH</sequence>
<dbReference type="RefSeq" id="WP_348396529.1">
    <property type="nucleotide sequence ID" value="NZ_CP136600.1"/>
</dbReference>
<protein>
    <submittedName>
        <fullName evidence="2">Uncharacterized protein</fullName>
    </submittedName>
</protein>
<keyword evidence="3" id="KW-1185">Reference proteome</keyword>
<feature type="signal peptide" evidence="1">
    <location>
        <begin position="1"/>
        <end position="18"/>
    </location>
</feature>
<name>A0ABZ0GPL5_9GAMM</name>
<dbReference type="Proteomes" id="UP001301442">
    <property type="component" value="Chromosome"/>
</dbReference>
<organism evidence="2 3">
    <name type="scientific">Thalassotalea fonticola</name>
    <dbReference type="NCBI Taxonomy" id="3065649"/>
    <lineage>
        <taxon>Bacteria</taxon>
        <taxon>Pseudomonadati</taxon>
        <taxon>Pseudomonadota</taxon>
        <taxon>Gammaproteobacteria</taxon>
        <taxon>Alteromonadales</taxon>
        <taxon>Colwelliaceae</taxon>
        <taxon>Thalassotalea</taxon>
    </lineage>
</organism>
<dbReference type="EMBL" id="CP136600">
    <property type="protein sequence ID" value="WOH37751.1"/>
    <property type="molecule type" value="Genomic_DNA"/>
</dbReference>
<keyword evidence="1" id="KW-0732">Signal</keyword>